<proteinExistence type="predicted"/>
<dbReference type="PANTHER" id="PTHR11274:SF0">
    <property type="entry name" value="GENERAL TRANSCRIPTION AND DNA REPAIR FACTOR IIH HELICASE SUBUNIT XPB"/>
    <property type="match status" value="1"/>
</dbReference>
<evidence type="ECO:0000313" key="7">
    <source>
        <dbReference type="Proteomes" id="UP000324800"/>
    </source>
</evidence>
<dbReference type="GO" id="GO:0005524">
    <property type="term" value="F:ATP binding"/>
    <property type="evidence" value="ECO:0007669"/>
    <property type="project" value="UniProtKB-KW"/>
</dbReference>
<evidence type="ECO:0000256" key="2">
    <source>
        <dbReference type="ARBA" id="ARBA00022801"/>
    </source>
</evidence>
<dbReference type="GO" id="GO:0097550">
    <property type="term" value="C:transcription preinitiation complex"/>
    <property type="evidence" value="ECO:0007669"/>
    <property type="project" value="TreeGrafter"/>
</dbReference>
<dbReference type="OrthoDB" id="10262986at2759"/>
<dbReference type="GO" id="GO:0016787">
    <property type="term" value="F:hydrolase activity"/>
    <property type="evidence" value="ECO:0007669"/>
    <property type="project" value="UniProtKB-KW"/>
</dbReference>
<evidence type="ECO:0000259" key="5">
    <source>
        <dbReference type="Pfam" id="PF13625"/>
    </source>
</evidence>
<dbReference type="GO" id="GO:0006367">
    <property type="term" value="P:transcription initiation at RNA polymerase II promoter"/>
    <property type="evidence" value="ECO:0007669"/>
    <property type="project" value="TreeGrafter"/>
</dbReference>
<dbReference type="EMBL" id="SNRW01003604">
    <property type="protein sequence ID" value="KAA6389391.1"/>
    <property type="molecule type" value="Genomic_DNA"/>
</dbReference>
<comment type="caution">
    <text evidence="6">The sequence shown here is derived from an EMBL/GenBank/DDBJ whole genome shotgun (WGS) entry which is preliminary data.</text>
</comment>
<accession>A0A5J4W3A4</accession>
<gene>
    <name evidence="6" type="ORF">EZS28_015081</name>
</gene>
<dbReference type="AlphaFoldDB" id="A0A5J4W3A4"/>
<dbReference type="Pfam" id="PF13625">
    <property type="entry name" value="Helicase_C_3"/>
    <property type="match status" value="1"/>
</dbReference>
<evidence type="ECO:0000313" key="6">
    <source>
        <dbReference type="EMBL" id="KAA6389391.1"/>
    </source>
</evidence>
<dbReference type="InterPro" id="IPR032830">
    <property type="entry name" value="XPB/Ssl2_N"/>
</dbReference>
<name>A0A5J4W3A4_9EUKA</name>
<keyword evidence="1" id="KW-0547">Nucleotide-binding</keyword>
<keyword evidence="4" id="KW-0067">ATP-binding</keyword>
<evidence type="ECO:0000256" key="1">
    <source>
        <dbReference type="ARBA" id="ARBA00022741"/>
    </source>
</evidence>
<organism evidence="6 7">
    <name type="scientific">Streblomastix strix</name>
    <dbReference type="NCBI Taxonomy" id="222440"/>
    <lineage>
        <taxon>Eukaryota</taxon>
        <taxon>Metamonada</taxon>
        <taxon>Preaxostyla</taxon>
        <taxon>Oxymonadida</taxon>
        <taxon>Streblomastigidae</taxon>
        <taxon>Streblomastix</taxon>
    </lineage>
</organism>
<dbReference type="GO" id="GO:0043138">
    <property type="term" value="F:3'-5' DNA helicase activity"/>
    <property type="evidence" value="ECO:0007669"/>
    <property type="project" value="TreeGrafter"/>
</dbReference>
<evidence type="ECO:0000256" key="4">
    <source>
        <dbReference type="ARBA" id="ARBA00022840"/>
    </source>
</evidence>
<dbReference type="InterPro" id="IPR050615">
    <property type="entry name" value="ATP-dep_DNA_Helicase"/>
</dbReference>
<dbReference type="GO" id="GO:0000112">
    <property type="term" value="C:nucleotide-excision repair factor 3 complex"/>
    <property type="evidence" value="ECO:0007669"/>
    <property type="project" value="TreeGrafter"/>
</dbReference>
<reference evidence="6 7" key="1">
    <citation type="submission" date="2019-03" db="EMBL/GenBank/DDBJ databases">
        <title>Single cell metagenomics reveals metabolic interactions within the superorganism composed of flagellate Streblomastix strix and complex community of Bacteroidetes bacteria on its surface.</title>
        <authorList>
            <person name="Treitli S.C."/>
            <person name="Kolisko M."/>
            <person name="Husnik F."/>
            <person name="Keeling P."/>
            <person name="Hampl V."/>
        </authorList>
    </citation>
    <scope>NUCLEOTIDE SEQUENCE [LARGE SCALE GENOMIC DNA]</scope>
    <source>
        <strain evidence="6">ST1C</strain>
    </source>
</reference>
<keyword evidence="2" id="KW-0378">Hydrolase</keyword>
<feature type="domain" description="Helicase XPB/Ssl2 N-terminal" evidence="5">
    <location>
        <begin position="12"/>
        <end position="77"/>
    </location>
</feature>
<sequence>MKLLPSHESRPLWILPNSHIFLETMSPIYKQAYDFMIAIAEPISRPQFIQEYKITEQSLMSAVSIGMATRDIIDVLK</sequence>
<evidence type="ECO:0000256" key="3">
    <source>
        <dbReference type="ARBA" id="ARBA00022806"/>
    </source>
</evidence>
<dbReference type="GO" id="GO:0005675">
    <property type="term" value="C:transcription factor TFIIH holo complex"/>
    <property type="evidence" value="ECO:0007669"/>
    <property type="project" value="TreeGrafter"/>
</dbReference>
<dbReference type="PANTHER" id="PTHR11274">
    <property type="entry name" value="RAD25/XP-B DNA REPAIR HELICASE"/>
    <property type="match status" value="1"/>
</dbReference>
<keyword evidence="3" id="KW-0347">Helicase</keyword>
<dbReference type="Proteomes" id="UP000324800">
    <property type="component" value="Unassembled WGS sequence"/>
</dbReference>
<protein>
    <submittedName>
        <fullName evidence="6">Putative DNA excision repair protein haywire</fullName>
    </submittedName>
</protein>